<dbReference type="SUPFAM" id="SSF52218">
    <property type="entry name" value="Flavoproteins"/>
    <property type="match status" value="1"/>
</dbReference>
<dbReference type="Gene3D" id="3.40.50.360">
    <property type="match status" value="1"/>
</dbReference>
<evidence type="ECO:0000259" key="3">
    <source>
        <dbReference type="Pfam" id="PF02525"/>
    </source>
</evidence>
<gene>
    <name evidence="4" type="ORF">BC781_101337</name>
</gene>
<evidence type="ECO:0000256" key="2">
    <source>
        <dbReference type="SAM" id="Coils"/>
    </source>
</evidence>
<dbReference type="GO" id="GO:0009055">
    <property type="term" value="F:electron transfer activity"/>
    <property type="evidence" value="ECO:0007669"/>
    <property type="project" value="TreeGrafter"/>
</dbReference>
<keyword evidence="1" id="KW-0560">Oxidoreductase</keyword>
<dbReference type="EMBL" id="QGDO01000001">
    <property type="protein sequence ID" value="PWJ43987.1"/>
    <property type="molecule type" value="Genomic_DNA"/>
</dbReference>
<dbReference type="AlphaFoldDB" id="A0A316A2Q2"/>
<dbReference type="PANTHER" id="PTHR47307">
    <property type="entry name" value="GLUTATHIONE-REGULATED POTASSIUM-EFFLUX SYSTEM ANCILLARY PROTEIN KEFG"/>
    <property type="match status" value="1"/>
</dbReference>
<comment type="caution">
    <text evidence="4">The sequence shown here is derived from an EMBL/GenBank/DDBJ whole genome shotgun (WGS) entry which is preliminary data.</text>
</comment>
<keyword evidence="2" id="KW-0175">Coiled coil</keyword>
<accession>A0A316A2Q2</accession>
<name>A0A316A2Q2_SEDFL</name>
<keyword evidence="5" id="KW-1185">Reference proteome</keyword>
<feature type="domain" description="Flavodoxin-like fold" evidence="3">
    <location>
        <begin position="10"/>
        <end position="166"/>
    </location>
</feature>
<dbReference type="InterPro" id="IPR046980">
    <property type="entry name" value="KefG/KefF"/>
</dbReference>
<proteinExistence type="predicted"/>
<feature type="coiled-coil region" evidence="2">
    <location>
        <begin position="170"/>
        <end position="204"/>
    </location>
</feature>
<dbReference type="PANTHER" id="PTHR47307:SF1">
    <property type="entry name" value="GLUTATHIONE-REGULATED POTASSIUM-EFFLUX SYSTEM ANCILLARY PROTEIN KEFG"/>
    <property type="match status" value="1"/>
</dbReference>
<organism evidence="4 5">
    <name type="scientific">Sediminitomix flava</name>
    <dbReference type="NCBI Taxonomy" id="379075"/>
    <lineage>
        <taxon>Bacteria</taxon>
        <taxon>Pseudomonadati</taxon>
        <taxon>Bacteroidota</taxon>
        <taxon>Cytophagia</taxon>
        <taxon>Cytophagales</taxon>
        <taxon>Flammeovirgaceae</taxon>
        <taxon>Sediminitomix</taxon>
    </lineage>
</organism>
<evidence type="ECO:0000313" key="4">
    <source>
        <dbReference type="EMBL" id="PWJ43987.1"/>
    </source>
</evidence>
<protein>
    <submittedName>
        <fullName evidence="4">Putative NADPH-quinone reductase</fullName>
    </submittedName>
</protein>
<evidence type="ECO:0000313" key="5">
    <source>
        <dbReference type="Proteomes" id="UP000245535"/>
    </source>
</evidence>
<evidence type="ECO:0000256" key="1">
    <source>
        <dbReference type="ARBA" id="ARBA00023002"/>
    </source>
</evidence>
<dbReference type="Pfam" id="PF02525">
    <property type="entry name" value="Flavodoxin_2"/>
    <property type="match status" value="1"/>
</dbReference>
<sequence>MYKQNKEVMKKVTVVLAHDNFENSIANQTIIKELKEVDQLEIRNIYELYSDYKIDVEAEQKALIDTDIIIFQFPFYWYSAPAILKAYIDQVFAFNFAYGPEGNKLEGKEFLISTTIGGPAEAYTPTGYNHFRIEQLLLPFEQTAYLAKMNYHQPIYEHRMVYVPGVYNTKESVENNAIRQAERLKEQINNFRQEEIEMNTLIHEFVAEWFGNFDKLAENGFFINHLDGKVIFKFPEGEYEGHAGFANWYDSIKETIKADNKHMVEIKSIKRDGGFYRVALEVEIDAETNSGEALKMKVKEDWKLTIGQDKHIHLHEYFVEKIG</sequence>
<dbReference type="InterPro" id="IPR003680">
    <property type="entry name" value="Flavodoxin_fold"/>
</dbReference>
<dbReference type="GO" id="GO:0010181">
    <property type="term" value="F:FMN binding"/>
    <property type="evidence" value="ECO:0007669"/>
    <property type="project" value="TreeGrafter"/>
</dbReference>
<reference evidence="4 5" key="1">
    <citation type="submission" date="2018-03" db="EMBL/GenBank/DDBJ databases">
        <title>Genomic Encyclopedia of Archaeal and Bacterial Type Strains, Phase II (KMG-II): from individual species to whole genera.</title>
        <authorList>
            <person name="Goeker M."/>
        </authorList>
    </citation>
    <scope>NUCLEOTIDE SEQUENCE [LARGE SCALE GENOMIC DNA]</scope>
    <source>
        <strain evidence="4 5">DSM 28229</strain>
    </source>
</reference>
<dbReference type="InterPro" id="IPR029039">
    <property type="entry name" value="Flavoprotein-like_sf"/>
</dbReference>
<dbReference type="GO" id="GO:0003955">
    <property type="term" value="F:NAD(P)H dehydrogenase (quinone) activity"/>
    <property type="evidence" value="ECO:0007669"/>
    <property type="project" value="TreeGrafter"/>
</dbReference>
<dbReference type="Proteomes" id="UP000245535">
    <property type="component" value="Unassembled WGS sequence"/>
</dbReference>